<proteinExistence type="predicted"/>
<evidence type="ECO:0008006" key="4">
    <source>
        <dbReference type="Google" id="ProtNLM"/>
    </source>
</evidence>
<feature type="transmembrane region" description="Helical" evidence="1">
    <location>
        <begin position="52"/>
        <end position="72"/>
    </location>
</feature>
<keyword evidence="1" id="KW-0472">Membrane</keyword>
<evidence type="ECO:0000313" key="2">
    <source>
        <dbReference type="EMBL" id="MDP9865572.1"/>
    </source>
</evidence>
<feature type="transmembrane region" description="Helical" evidence="1">
    <location>
        <begin position="20"/>
        <end position="40"/>
    </location>
</feature>
<reference evidence="2 3" key="1">
    <citation type="submission" date="2023-07" db="EMBL/GenBank/DDBJ databases">
        <title>Sequencing the genomes of 1000 actinobacteria strains.</title>
        <authorList>
            <person name="Klenk H.-P."/>
        </authorList>
    </citation>
    <scope>NUCLEOTIDE SEQUENCE [LARGE SCALE GENOMIC DNA]</scope>
    <source>
        <strain evidence="2 3">DSM 44109</strain>
    </source>
</reference>
<feature type="transmembrane region" description="Helical" evidence="1">
    <location>
        <begin position="111"/>
        <end position="136"/>
    </location>
</feature>
<comment type="caution">
    <text evidence="2">The sequence shown here is derived from an EMBL/GenBank/DDBJ whole genome shotgun (WGS) entry which is preliminary data.</text>
</comment>
<sequence length="155" mass="16106">MNPDDMIGKLSRPLSLRSRIGAVVALLGGLVGAVGVGLLWATEPALPGRTHLAFGLLVALCLAWTGYGSWALTRRTPLFALDQVIAGWLSVVATGLLTAAAVAVAAVRGTWVGVTGVAVAVTMTAVALVVLVRARARHAALLRRRRELEGRAGRP</sequence>
<gene>
    <name evidence="2" type="ORF">J2S55_004838</name>
</gene>
<accession>A0ABT9R8K1</accession>
<dbReference type="EMBL" id="JAUSRB010000002">
    <property type="protein sequence ID" value="MDP9865572.1"/>
    <property type="molecule type" value="Genomic_DNA"/>
</dbReference>
<protein>
    <recommendedName>
        <fullName evidence="4">Transmembrane transport protein</fullName>
    </recommendedName>
</protein>
<dbReference type="RefSeq" id="WP_306865123.1">
    <property type="nucleotide sequence ID" value="NZ_JAUSRB010000002.1"/>
</dbReference>
<keyword evidence="3" id="KW-1185">Reference proteome</keyword>
<keyword evidence="1" id="KW-0812">Transmembrane</keyword>
<dbReference type="Proteomes" id="UP001230426">
    <property type="component" value="Unassembled WGS sequence"/>
</dbReference>
<keyword evidence="1" id="KW-1133">Transmembrane helix</keyword>
<organism evidence="2 3">
    <name type="scientific">Streptosporangium brasiliense</name>
    <dbReference type="NCBI Taxonomy" id="47480"/>
    <lineage>
        <taxon>Bacteria</taxon>
        <taxon>Bacillati</taxon>
        <taxon>Actinomycetota</taxon>
        <taxon>Actinomycetes</taxon>
        <taxon>Streptosporangiales</taxon>
        <taxon>Streptosporangiaceae</taxon>
        <taxon>Streptosporangium</taxon>
    </lineage>
</organism>
<evidence type="ECO:0000313" key="3">
    <source>
        <dbReference type="Proteomes" id="UP001230426"/>
    </source>
</evidence>
<evidence type="ECO:0000256" key="1">
    <source>
        <dbReference type="SAM" id="Phobius"/>
    </source>
</evidence>
<name>A0ABT9R8K1_9ACTN</name>
<feature type="transmembrane region" description="Helical" evidence="1">
    <location>
        <begin position="84"/>
        <end position="105"/>
    </location>
</feature>